<feature type="binding site" evidence="11">
    <location>
        <position position="160"/>
    </location>
    <ligand>
        <name>NAD(+)</name>
        <dbReference type="ChEBI" id="CHEBI:57540"/>
    </ligand>
</feature>
<evidence type="ECO:0000256" key="4">
    <source>
        <dbReference type="ARBA" id="ARBA00022832"/>
    </source>
</evidence>
<dbReference type="Gene3D" id="3.40.50.720">
    <property type="entry name" value="NAD(P)-binding Rossmann-like Domain"/>
    <property type="match status" value="1"/>
</dbReference>
<comment type="pathway">
    <text evidence="1">Lipid metabolism.</text>
</comment>
<evidence type="ECO:0000256" key="1">
    <source>
        <dbReference type="ARBA" id="ARBA00005189"/>
    </source>
</evidence>
<protein>
    <recommendedName>
        <fullName evidence="8">Enoyl-[acyl-carrier-protein] reductase [NADH]</fullName>
        <ecNumber evidence="8">1.3.1.9</ecNumber>
    </recommendedName>
</protein>
<keyword evidence="5 8" id="KW-0560">Oxidoreductase</keyword>
<gene>
    <name evidence="12" type="ORF">IV88_GL001746</name>
</gene>
<evidence type="ECO:0000256" key="8">
    <source>
        <dbReference type="PIRNR" id="PIRNR000094"/>
    </source>
</evidence>
<dbReference type="InterPro" id="IPR002347">
    <property type="entry name" value="SDR_fam"/>
</dbReference>
<keyword evidence="3 8" id="KW-0444">Lipid biosynthesis</keyword>
<dbReference type="PANTHER" id="PTHR43159:SF2">
    <property type="entry name" value="ENOYL-[ACYL-CARRIER-PROTEIN] REDUCTASE [NADH], CHLOROPLASTIC"/>
    <property type="match status" value="1"/>
</dbReference>
<dbReference type="InterPro" id="IPR014358">
    <property type="entry name" value="Enoyl-ACP_Rdtase_NADH"/>
</dbReference>
<dbReference type="GO" id="GO:0004318">
    <property type="term" value="F:enoyl-[acyl-carrier-protein] reductase (NADH) activity"/>
    <property type="evidence" value="ECO:0007669"/>
    <property type="project" value="UniProtKB-EC"/>
</dbReference>
<reference evidence="12 13" key="1">
    <citation type="journal article" date="2015" name="Genome Announc.">
        <title>Expanding the biotechnology potential of lactobacilli through comparative genomics of 213 strains and associated genera.</title>
        <authorList>
            <person name="Sun Z."/>
            <person name="Harris H.M."/>
            <person name="McCann A."/>
            <person name="Guo C."/>
            <person name="Argimon S."/>
            <person name="Zhang W."/>
            <person name="Yang X."/>
            <person name="Jeffery I.B."/>
            <person name="Cooney J.C."/>
            <person name="Kagawa T.F."/>
            <person name="Liu W."/>
            <person name="Song Y."/>
            <person name="Salvetti E."/>
            <person name="Wrobel A."/>
            <person name="Rasinkangas P."/>
            <person name="Parkhill J."/>
            <person name="Rea M.C."/>
            <person name="O'Sullivan O."/>
            <person name="Ritari J."/>
            <person name="Douillard F.P."/>
            <person name="Paul Ross R."/>
            <person name="Yang R."/>
            <person name="Briner A.E."/>
            <person name="Felis G.E."/>
            <person name="de Vos W.M."/>
            <person name="Barrangou R."/>
            <person name="Klaenhammer T.R."/>
            <person name="Caufield P.W."/>
            <person name="Cui Y."/>
            <person name="Zhang H."/>
            <person name="O'Toole P.W."/>
        </authorList>
    </citation>
    <scope>NUCLEOTIDE SEQUENCE [LARGE SCALE GENOMIC DNA]</scope>
    <source>
        <strain evidence="12 13">DSM 23026</strain>
    </source>
</reference>
<accession>A0A0R2NI90</accession>
<evidence type="ECO:0000313" key="13">
    <source>
        <dbReference type="Proteomes" id="UP000051249"/>
    </source>
</evidence>
<evidence type="ECO:0000256" key="7">
    <source>
        <dbReference type="ARBA" id="ARBA00023160"/>
    </source>
</evidence>
<organism evidence="12 13">
    <name type="scientific">Pediococcus argentinicus</name>
    <dbReference type="NCBI Taxonomy" id="480391"/>
    <lineage>
        <taxon>Bacteria</taxon>
        <taxon>Bacillati</taxon>
        <taxon>Bacillota</taxon>
        <taxon>Bacilli</taxon>
        <taxon>Lactobacillales</taxon>
        <taxon>Lactobacillaceae</taxon>
        <taxon>Pediococcus</taxon>
    </lineage>
</organism>
<dbReference type="Proteomes" id="UP000051249">
    <property type="component" value="Unassembled WGS sequence"/>
</dbReference>
<dbReference type="InterPro" id="IPR036291">
    <property type="entry name" value="NAD(P)-bd_dom_sf"/>
</dbReference>
<dbReference type="OrthoDB" id="9803628at2"/>
<evidence type="ECO:0000256" key="2">
    <source>
        <dbReference type="ARBA" id="ARBA00009233"/>
    </source>
</evidence>
<dbReference type="EMBL" id="JQCQ01000009">
    <property type="protein sequence ID" value="KRO25496.1"/>
    <property type="molecule type" value="Genomic_DNA"/>
</dbReference>
<dbReference type="RefSeq" id="WP_057798774.1">
    <property type="nucleotide sequence ID" value="NZ_BJZZ01000008.1"/>
</dbReference>
<dbReference type="SUPFAM" id="SSF51735">
    <property type="entry name" value="NAD(P)-binding Rossmann-fold domains"/>
    <property type="match status" value="1"/>
</dbReference>
<feature type="active site" description="Proton acceptor" evidence="9">
    <location>
        <position position="143"/>
    </location>
</feature>
<dbReference type="PATRIC" id="fig|480391.4.peg.1792"/>
<dbReference type="PIRSF" id="PIRSF000094">
    <property type="entry name" value="Enoyl-ACP_rdct"/>
    <property type="match status" value="1"/>
</dbReference>
<evidence type="ECO:0000256" key="11">
    <source>
        <dbReference type="PIRSR" id="PIRSR000094-3"/>
    </source>
</evidence>
<dbReference type="NCBIfam" id="NF004748">
    <property type="entry name" value="PRK06079.1"/>
    <property type="match status" value="1"/>
</dbReference>
<evidence type="ECO:0000256" key="6">
    <source>
        <dbReference type="ARBA" id="ARBA00023098"/>
    </source>
</evidence>
<dbReference type="AlphaFoldDB" id="A0A0R2NI90"/>
<proteinExistence type="inferred from homology"/>
<keyword evidence="4" id="KW-0276">Fatty acid metabolism</keyword>
<feature type="binding site" evidence="11">
    <location>
        <begin position="189"/>
        <end position="193"/>
    </location>
    <ligand>
        <name>NAD(+)</name>
        <dbReference type="ChEBI" id="CHEBI:57540"/>
    </ligand>
</feature>
<sequence>MSSLLEGKKILVMGVANQRSIAWGCVQAMQSQGATVILTYQNDRIKRSLAKFVGDTPLVECDVSEDENIAKAFKVIKNAFGTLDGIVHAIAFADKETLEGGVINTKKEGFNLAQDVSAYSLISVARYGQKLLKNGGSIVTLTYFGSTRAIPNYNMMGVAKASLEAIMRYLASDLGEKSIRVNAISAGAIKTLAVTGIKEHGKLLKLSRDRTVDGLSVTTDEVGNAASFLMSDLSTGITGDILYVDKGVHLQ</sequence>
<keyword evidence="8 11" id="KW-0520">NAD</keyword>
<feature type="binding site" evidence="11">
    <location>
        <position position="90"/>
    </location>
    <ligand>
        <name>NAD(+)</name>
        <dbReference type="ChEBI" id="CHEBI:57540"/>
    </ligand>
</feature>
<feature type="binding site" evidence="11">
    <location>
        <position position="14"/>
    </location>
    <ligand>
        <name>NAD(+)</name>
        <dbReference type="ChEBI" id="CHEBI:57540"/>
    </ligand>
</feature>
<evidence type="ECO:0000256" key="3">
    <source>
        <dbReference type="ARBA" id="ARBA00022516"/>
    </source>
</evidence>
<comment type="caution">
    <text evidence="12">The sequence shown here is derived from an EMBL/GenBank/DDBJ whole genome shotgun (WGS) entry which is preliminary data.</text>
</comment>
<keyword evidence="13" id="KW-1185">Reference proteome</keyword>
<feature type="active site" description="Proton acceptor" evidence="9">
    <location>
        <position position="153"/>
    </location>
</feature>
<name>A0A0R2NI90_9LACO</name>
<comment type="similarity">
    <text evidence="2 8">Belongs to the short-chain dehydrogenases/reductases (SDR) family. FabI subfamily.</text>
</comment>
<dbReference type="Pfam" id="PF13561">
    <property type="entry name" value="adh_short_C2"/>
    <property type="match status" value="1"/>
</dbReference>
<dbReference type="PANTHER" id="PTHR43159">
    <property type="entry name" value="ENOYL-[ACYL-CARRIER-PROTEIN] REDUCTASE"/>
    <property type="match status" value="1"/>
</dbReference>
<dbReference type="Gene3D" id="1.10.8.400">
    <property type="entry name" value="Enoyl acyl carrier protein reductase"/>
    <property type="match status" value="1"/>
</dbReference>
<feature type="binding site" evidence="11">
    <location>
        <position position="41"/>
    </location>
    <ligand>
        <name>NAD(+)</name>
        <dbReference type="ChEBI" id="CHEBI:57540"/>
    </ligand>
</feature>
<evidence type="ECO:0000256" key="9">
    <source>
        <dbReference type="PIRSR" id="PIRSR000094-1"/>
    </source>
</evidence>
<keyword evidence="7 8" id="KW-0275">Fatty acid biosynthesis</keyword>
<keyword evidence="6" id="KW-0443">Lipid metabolism</keyword>
<dbReference type="GO" id="GO:0006633">
    <property type="term" value="P:fatty acid biosynthetic process"/>
    <property type="evidence" value="ECO:0007669"/>
    <property type="project" value="UniProtKB-KW"/>
</dbReference>
<evidence type="ECO:0000313" key="12">
    <source>
        <dbReference type="EMBL" id="KRO25496.1"/>
    </source>
</evidence>
<dbReference type="PRINTS" id="PR00081">
    <property type="entry name" value="GDHRDH"/>
</dbReference>
<comment type="catalytic activity">
    <reaction evidence="8">
        <text>a 2,3-saturated acyl-[ACP] + NAD(+) = a (2E)-enoyl-[ACP] + NADH + H(+)</text>
        <dbReference type="Rhea" id="RHEA:10240"/>
        <dbReference type="Rhea" id="RHEA-COMP:9925"/>
        <dbReference type="Rhea" id="RHEA-COMP:9926"/>
        <dbReference type="ChEBI" id="CHEBI:15378"/>
        <dbReference type="ChEBI" id="CHEBI:57540"/>
        <dbReference type="ChEBI" id="CHEBI:57945"/>
        <dbReference type="ChEBI" id="CHEBI:78784"/>
        <dbReference type="ChEBI" id="CHEBI:78785"/>
        <dbReference type="EC" id="1.3.1.9"/>
    </reaction>
</comment>
<feature type="binding site" evidence="11">
    <location>
        <begin position="62"/>
        <end position="63"/>
    </location>
    <ligand>
        <name>NAD(+)</name>
        <dbReference type="ChEBI" id="CHEBI:57540"/>
    </ligand>
</feature>
<feature type="binding site" evidence="10">
    <location>
        <position position="93"/>
    </location>
    <ligand>
        <name>substrate</name>
    </ligand>
</feature>
<feature type="binding site" evidence="11">
    <location>
        <begin position="20"/>
        <end position="21"/>
    </location>
    <ligand>
        <name>NAD(+)</name>
        <dbReference type="ChEBI" id="CHEBI:57540"/>
    </ligand>
</feature>
<dbReference type="EC" id="1.3.1.9" evidence="8"/>
<dbReference type="CDD" id="cd05372">
    <property type="entry name" value="ENR_SDR"/>
    <property type="match status" value="1"/>
</dbReference>
<evidence type="ECO:0000256" key="10">
    <source>
        <dbReference type="PIRSR" id="PIRSR000094-2"/>
    </source>
</evidence>
<evidence type="ECO:0000256" key="5">
    <source>
        <dbReference type="ARBA" id="ARBA00023002"/>
    </source>
</evidence>